<evidence type="ECO:0000256" key="4">
    <source>
        <dbReference type="ARBA" id="ARBA00022792"/>
    </source>
</evidence>
<feature type="region of interest" description="Disordered" evidence="10">
    <location>
        <begin position="74"/>
        <end position="111"/>
    </location>
</feature>
<dbReference type="AlphaFoldDB" id="A0AAW1P4C9"/>
<dbReference type="Gene3D" id="3.10.450.320">
    <property type="entry name" value="Mitochondrial import inner membrane translocase subunit Tim21"/>
    <property type="match status" value="1"/>
</dbReference>
<evidence type="ECO:0000256" key="2">
    <source>
        <dbReference type="ARBA" id="ARBA00010867"/>
    </source>
</evidence>
<gene>
    <name evidence="11" type="ORF">WJX72_002065</name>
</gene>
<evidence type="ECO:0000256" key="5">
    <source>
        <dbReference type="ARBA" id="ARBA00022946"/>
    </source>
</evidence>
<dbReference type="Proteomes" id="UP001489004">
    <property type="component" value="Unassembled WGS sequence"/>
</dbReference>
<dbReference type="InterPro" id="IPR013261">
    <property type="entry name" value="Tim21"/>
</dbReference>
<keyword evidence="3 9" id="KW-0812">Transmembrane</keyword>
<evidence type="ECO:0000256" key="3">
    <source>
        <dbReference type="ARBA" id="ARBA00022692"/>
    </source>
</evidence>
<dbReference type="GO" id="GO:0005744">
    <property type="term" value="C:TIM23 mitochondrial import inner membrane translocase complex"/>
    <property type="evidence" value="ECO:0007669"/>
    <property type="project" value="UniProtKB-UniRule"/>
</dbReference>
<evidence type="ECO:0000313" key="11">
    <source>
        <dbReference type="EMBL" id="KAK9805149.1"/>
    </source>
</evidence>
<protein>
    <recommendedName>
        <fullName evidence="9">Mitochondrial import inner membrane translocase subunit Tim21</fullName>
    </recommendedName>
</protein>
<name>A0AAW1P4C9_9CHLO</name>
<keyword evidence="8 9" id="KW-0472">Membrane</keyword>
<accession>A0AAW1P4C9</accession>
<reference evidence="11 12" key="1">
    <citation type="journal article" date="2024" name="Nat. Commun.">
        <title>Phylogenomics reveals the evolutionary origins of lichenization in chlorophyte algae.</title>
        <authorList>
            <person name="Puginier C."/>
            <person name="Libourel C."/>
            <person name="Otte J."/>
            <person name="Skaloud P."/>
            <person name="Haon M."/>
            <person name="Grisel S."/>
            <person name="Petersen M."/>
            <person name="Berrin J.G."/>
            <person name="Delaux P.M."/>
            <person name="Dal Grande F."/>
            <person name="Keller J."/>
        </authorList>
    </citation>
    <scope>NUCLEOTIDE SEQUENCE [LARGE SCALE GENOMIC DNA]</scope>
    <source>
        <strain evidence="11 12">SAG 2043</strain>
    </source>
</reference>
<keyword evidence="9" id="KW-0813">Transport</keyword>
<keyword evidence="7 9" id="KW-0496">Mitochondrion</keyword>
<feature type="compositionally biased region" description="Low complexity" evidence="10">
    <location>
        <begin position="74"/>
        <end position="103"/>
    </location>
</feature>
<keyword evidence="9" id="KW-0811">Translocation</keyword>
<evidence type="ECO:0000256" key="9">
    <source>
        <dbReference type="RuleBase" id="RU367142"/>
    </source>
</evidence>
<dbReference type="PANTHER" id="PTHR13032:SF6">
    <property type="entry name" value="MITOCHONDRIAL IMPORT INNER MEMBRANE TRANSLOCASE SUBUNIT TIM21"/>
    <property type="match status" value="1"/>
</dbReference>
<evidence type="ECO:0000256" key="10">
    <source>
        <dbReference type="SAM" id="MobiDB-lite"/>
    </source>
</evidence>
<comment type="function">
    <text evidence="9">Essential component of the TIM23 complex, a complex that mediates the translocation of transit peptide-containing proteins across the mitochondrial inner membrane.</text>
</comment>
<dbReference type="FunFam" id="3.10.450.320:FF:000002">
    <property type="entry name" value="Mitochondrial import inner membrane translocase subunit tim21"/>
    <property type="match status" value="1"/>
</dbReference>
<evidence type="ECO:0000313" key="12">
    <source>
        <dbReference type="Proteomes" id="UP001489004"/>
    </source>
</evidence>
<evidence type="ECO:0000256" key="1">
    <source>
        <dbReference type="ARBA" id="ARBA00004434"/>
    </source>
</evidence>
<sequence length="260" mass="28578">MSRTRAPLLVSRLLNTGAQACCRASAEQWQIYSTSLAVGRSGWPALLQQLSLQPNVSAISYTFAARPFSSSASAAESAGKPSARQQQRQANQAAARNAVAAQQDPNSAITDQIPMRPMGVVEGTSYTVLILAGLGFAAAILYFAVNELLIQPKEYTCFNTTLEKLRDDPRVTVRLGTPISGYGQESRNRAARQRIPHRVYTDQNGVERILIQFHAKGPSGLARVSADMYQDTNKDWQYAFLYVDVDSPTPQRLVLVEPRF</sequence>
<evidence type="ECO:0000256" key="8">
    <source>
        <dbReference type="ARBA" id="ARBA00023136"/>
    </source>
</evidence>
<dbReference type="EMBL" id="JALJOR010000016">
    <property type="protein sequence ID" value="KAK9805149.1"/>
    <property type="molecule type" value="Genomic_DNA"/>
</dbReference>
<proteinExistence type="inferred from homology"/>
<dbReference type="Pfam" id="PF08294">
    <property type="entry name" value="TIM21"/>
    <property type="match status" value="1"/>
</dbReference>
<comment type="similarity">
    <text evidence="2 9">Belongs to the TIM21 family.</text>
</comment>
<keyword evidence="6 9" id="KW-1133">Transmembrane helix</keyword>
<feature type="transmembrane region" description="Helical" evidence="9">
    <location>
        <begin position="125"/>
        <end position="145"/>
    </location>
</feature>
<keyword evidence="4 9" id="KW-0999">Mitochondrion inner membrane</keyword>
<comment type="caution">
    <text evidence="11">The sequence shown here is derived from an EMBL/GenBank/DDBJ whole genome shotgun (WGS) entry which is preliminary data.</text>
</comment>
<evidence type="ECO:0000256" key="6">
    <source>
        <dbReference type="ARBA" id="ARBA00022989"/>
    </source>
</evidence>
<keyword evidence="5" id="KW-0809">Transit peptide</keyword>
<keyword evidence="12" id="KW-1185">Reference proteome</keyword>
<dbReference type="PANTHER" id="PTHR13032">
    <property type="entry name" value="MITOCHONDRIAL IMPORT INNER MEMBRANE TRANSLOCASE SUBUNIT TIM21"/>
    <property type="match status" value="1"/>
</dbReference>
<dbReference type="GO" id="GO:0030150">
    <property type="term" value="P:protein import into mitochondrial matrix"/>
    <property type="evidence" value="ECO:0007669"/>
    <property type="project" value="UniProtKB-UniRule"/>
</dbReference>
<evidence type="ECO:0000256" key="7">
    <source>
        <dbReference type="ARBA" id="ARBA00023128"/>
    </source>
</evidence>
<organism evidence="11 12">
    <name type="scientific">[Myrmecia] bisecta</name>
    <dbReference type="NCBI Taxonomy" id="41462"/>
    <lineage>
        <taxon>Eukaryota</taxon>
        <taxon>Viridiplantae</taxon>
        <taxon>Chlorophyta</taxon>
        <taxon>core chlorophytes</taxon>
        <taxon>Trebouxiophyceae</taxon>
        <taxon>Trebouxiales</taxon>
        <taxon>Trebouxiaceae</taxon>
        <taxon>Myrmecia</taxon>
    </lineage>
</organism>
<keyword evidence="9" id="KW-0653">Protein transport</keyword>
<dbReference type="InterPro" id="IPR038552">
    <property type="entry name" value="Tim21_IMS_sf"/>
</dbReference>
<comment type="subunit">
    <text evidence="9">Component of the TIM23 complex.</text>
</comment>
<comment type="subcellular location">
    <subcellularLocation>
        <location evidence="1 9">Mitochondrion inner membrane</location>
        <topology evidence="1 9">Single-pass membrane protein</topology>
    </subcellularLocation>
</comment>